<evidence type="ECO:0008006" key="4">
    <source>
        <dbReference type="Google" id="ProtNLM"/>
    </source>
</evidence>
<dbReference type="InterPro" id="IPR036742">
    <property type="entry name" value="ATP_synth_F1_esu_sf_mt"/>
</dbReference>
<sequence>MSSATWRSVFTYNKYTQITARAVRNSLQETHRLAAEKRGITALRYQKWENGEGGAQTLLVPEMAKDPKKGAPLP</sequence>
<name>A0A8H7DJH7_9AGAR</name>
<dbReference type="Proteomes" id="UP000623467">
    <property type="component" value="Unassembled WGS sequence"/>
</dbReference>
<dbReference type="Gene3D" id="1.10.1620.20">
    <property type="entry name" value="ATP synthase, F1 complex, epsilon subunit superfamily, mitochondrial"/>
    <property type="match status" value="1"/>
</dbReference>
<dbReference type="OrthoDB" id="269124at2759"/>
<comment type="similarity">
    <text evidence="1">Belongs to the eukaryotic ATPase epsilon family.</text>
</comment>
<reference evidence="2" key="1">
    <citation type="submission" date="2020-05" db="EMBL/GenBank/DDBJ databases">
        <title>Mycena genomes resolve the evolution of fungal bioluminescence.</title>
        <authorList>
            <person name="Tsai I.J."/>
        </authorList>
    </citation>
    <scope>NUCLEOTIDE SEQUENCE</scope>
    <source>
        <strain evidence="2">160909Yilan</strain>
    </source>
</reference>
<dbReference type="CDD" id="cd12153">
    <property type="entry name" value="F1-ATPase_epsilon"/>
    <property type="match status" value="1"/>
</dbReference>
<evidence type="ECO:0000313" key="3">
    <source>
        <dbReference type="Proteomes" id="UP000623467"/>
    </source>
</evidence>
<dbReference type="GO" id="GO:0046933">
    <property type="term" value="F:proton-transporting ATP synthase activity, rotational mechanism"/>
    <property type="evidence" value="ECO:0007669"/>
    <property type="project" value="InterPro"/>
</dbReference>
<dbReference type="EMBL" id="JACAZH010000003">
    <property type="protein sequence ID" value="KAF7373586.1"/>
    <property type="molecule type" value="Genomic_DNA"/>
</dbReference>
<gene>
    <name evidence="2" type="ORF">MSAN_00569000</name>
</gene>
<dbReference type="GO" id="GO:0042776">
    <property type="term" value="P:proton motive force-driven mitochondrial ATP synthesis"/>
    <property type="evidence" value="ECO:0007669"/>
    <property type="project" value="TreeGrafter"/>
</dbReference>
<dbReference type="Pfam" id="PF04627">
    <property type="entry name" value="ATP-synt_Eps"/>
    <property type="match status" value="1"/>
</dbReference>
<keyword evidence="3" id="KW-1185">Reference proteome</keyword>
<dbReference type="PANTHER" id="PTHR12448">
    <property type="entry name" value="ATP SYNTHASE EPSILON CHAIN, MITOCHONDRIAL"/>
    <property type="match status" value="1"/>
</dbReference>
<dbReference type="SUPFAM" id="SSF48690">
    <property type="entry name" value="Epsilon subunit of mitochondrial F1F0-ATP synthase"/>
    <property type="match status" value="1"/>
</dbReference>
<proteinExistence type="inferred from homology"/>
<protein>
    <recommendedName>
        <fullName evidence="4">Mitochondrial ATP synthase epsilon chain domain-containing protein</fullName>
    </recommendedName>
</protein>
<evidence type="ECO:0000256" key="1">
    <source>
        <dbReference type="ARBA" id="ARBA00009502"/>
    </source>
</evidence>
<dbReference type="GO" id="GO:0005743">
    <property type="term" value="C:mitochondrial inner membrane"/>
    <property type="evidence" value="ECO:0007669"/>
    <property type="project" value="InterPro"/>
</dbReference>
<organism evidence="2 3">
    <name type="scientific">Mycena sanguinolenta</name>
    <dbReference type="NCBI Taxonomy" id="230812"/>
    <lineage>
        <taxon>Eukaryota</taxon>
        <taxon>Fungi</taxon>
        <taxon>Dikarya</taxon>
        <taxon>Basidiomycota</taxon>
        <taxon>Agaricomycotina</taxon>
        <taxon>Agaricomycetes</taxon>
        <taxon>Agaricomycetidae</taxon>
        <taxon>Agaricales</taxon>
        <taxon>Marasmiineae</taxon>
        <taxon>Mycenaceae</taxon>
        <taxon>Mycena</taxon>
    </lineage>
</organism>
<comment type="caution">
    <text evidence="2">The sequence shown here is derived from an EMBL/GenBank/DDBJ whole genome shotgun (WGS) entry which is preliminary data.</text>
</comment>
<dbReference type="InterPro" id="IPR006721">
    <property type="entry name" value="ATP_synth_F1_esu_mt"/>
</dbReference>
<dbReference type="AlphaFoldDB" id="A0A8H7DJH7"/>
<evidence type="ECO:0000313" key="2">
    <source>
        <dbReference type="EMBL" id="KAF7373586.1"/>
    </source>
</evidence>
<dbReference type="PANTHER" id="PTHR12448:SF0">
    <property type="entry name" value="ATP SYNTHASE SUBUNIT EPSILON, MITOCHONDRIAL"/>
    <property type="match status" value="1"/>
</dbReference>
<dbReference type="GO" id="GO:0045259">
    <property type="term" value="C:proton-transporting ATP synthase complex"/>
    <property type="evidence" value="ECO:0007669"/>
    <property type="project" value="InterPro"/>
</dbReference>
<accession>A0A8H7DJH7</accession>